<comment type="catalytic activity">
    <reaction evidence="16">
        <text>a ubiquinone + NADH + 5 H(+)(in) = a ubiquinol + NAD(+) + 4 H(+)(out)</text>
        <dbReference type="Rhea" id="RHEA:29091"/>
        <dbReference type="Rhea" id="RHEA-COMP:9565"/>
        <dbReference type="Rhea" id="RHEA-COMP:9566"/>
        <dbReference type="ChEBI" id="CHEBI:15378"/>
        <dbReference type="ChEBI" id="CHEBI:16389"/>
        <dbReference type="ChEBI" id="CHEBI:17976"/>
        <dbReference type="ChEBI" id="CHEBI:57540"/>
        <dbReference type="ChEBI" id="CHEBI:57945"/>
        <dbReference type="EC" id="7.1.1.2"/>
    </reaction>
</comment>
<evidence type="ECO:0000256" key="2">
    <source>
        <dbReference type="ARBA" id="ARBA00012944"/>
    </source>
</evidence>
<dbReference type="PANTHER" id="PTHR42829:SF2">
    <property type="entry name" value="NADH-UBIQUINONE OXIDOREDUCTASE CHAIN 5"/>
    <property type="match status" value="1"/>
</dbReference>
<protein>
    <recommendedName>
        <fullName evidence="3">NADH-ubiquinone oxidoreductase chain 5</fullName>
        <ecNumber evidence="2">7.1.1.2</ecNumber>
    </recommendedName>
    <alternativeName>
        <fullName evidence="15">NADH dehydrogenase subunit 5</fullName>
    </alternativeName>
</protein>
<feature type="transmembrane region" description="Helical" evidence="17">
    <location>
        <begin position="38"/>
        <end position="62"/>
    </location>
</feature>
<proteinExistence type="predicted"/>
<feature type="transmembrane region" description="Helical" evidence="17">
    <location>
        <begin position="200"/>
        <end position="221"/>
    </location>
</feature>
<evidence type="ECO:0000256" key="12">
    <source>
        <dbReference type="ARBA" id="ARBA00023075"/>
    </source>
</evidence>
<dbReference type="AlphaFoldDB" id="A0A8F2FAN8"/>
<accession>A0A8F2FAN8</accession>
<evidence type="ECO:0000256" key="17">
    <source>
        <dbReference type="SAM" id="Phobius"/>
    </source>
</evidence>
<dbReference type="Pfam" id="PF00361">
    <property type="entry name" value="Proton_antipo_M"/>
    <property type="match status" value="1"/>
</dbReference>
<dbReference type="InterPro" id="IPR001750">
    <property type="entry name" value="ND/Mrp_TM"/>
</dbReference>
<keyword evidence="9" id="KW-0249">Electron transport</keyword>
<comment type="subcellular location">
    <subcellularLocation>
        <location evidence="1">Mitochondrion inner membrane</location>
        <topology evidence="1">Multi-pass membrane protein</topology>
    </subcellularLocation>
</comment>
<keyword evidence="8" id="KW-1278">Translocase</keyword>
<feature type="transmembrane region" description="Helical" evidence="17">
    <location>
        <begin position="74"/>
        <end position="95"/>
    </location>
</feature>
<evidence type="ECO:0000256" key="1">
    <source>
        <dbReference type="ARBA" id="ARBA00004448"/>
    </source>
</evidence>
<dbReference type="GO" id="GO:0008137">
    <property type="term" value="F:NADH dehydrogenase (ubiquinone) activity"/>
    <property type="evidence" value="ECO:0007669"/>
    <property type="project" value="UniProtKB-EC"/>
</dbReference>
<evidence type="ECO:0000256" key="4">
    <source>
        <dbReference type="ARBA" id="ARBA00022448"/>
    </source>
</evidence>
<gene>
    <name evidence="20" type="primary">ND5</name>
</gene>
<keyword evidence="11" id="KW-0520">NAD</keyword>
<keyword evidence="14 17" id="KW-0472">Membrane</keyword>
<keyword evidence="4" id="KW-0813">Transport</keyword>
<feature type="transmembrane region" description="Helical" evidence="17">
    <location>
        <begin position="439"/>
        <end position="460"/>
    </location>
</feature>
<dbReference type="PANTHER" id="PTHR42829">
    <property type="entry name" value="NADH-UBIQUINONE OXIDOREDUCTASE CHAIN 5"/>
    <property type="match status" value="1"/>
</dbReference>
<evidence type="ECO:0000259" key="18">
    <source>
        <dbReference type="Pfam" id="PF00361"/>
    </source>
</evidence>
<feature type="transmembrane region" description="Helical" evidence="17">
    <location>
        <begin position="290"/>
        <end position="308"/>
    </location>
</feature>
<keyword evidence="5" id="KW-0679">Respiratory chain</keyword>
<evidence type="ECO:0000256" key="3">
    <source>
        <dbReference type="ARBA" id="ARBA00021096"/>
    </source>
</evidence>
<evidence type="ECO:0000256" key="10">
    <source>
        <dbReference type="ARBA" id="ARBA00022989"/>
    </source>
</evidence>
<keyword evidence="6 17" id="KW-0812">Transmembrane</keyword>
<evidence type="ECO:0000256" key="9">
    <source>
        <dbReference type="ARBA" id="ARBA00022982"/>
    </source>
</evidence>
<sequence length="575" mass="64086">MLIFLSVFMWASGLFLLSKNLSILVEWTMLNLLLTPMKFMLICDPVGVIYGATVLFIAANVMMFSKFYMSNDPFINRFSVLVMLFVTSMMALIFIPNLMALLLGWDGLGITSFILVIYYQNPKSLGAGMITAMMNRIGDVMILIAIALTLNQGHWTITNMWPTPTLGFQALMIMVAGCTKSAQMPFSSWLPAAMAAPTPVSALVHSSTLVTAGVFLLIRFYPFLHLWTHFNNILLFISVLTMFMAGISATTECDMKKIIALSTLSQLGVMMCSIGLNSPTMATFHMITHALFKALLFICAGQLIANHMHGQDLRWMGNLASQNPMTSSSILVANMALCGLPFLAGFYSKDLIMEYMLTSGFNTLMIAMSFMAIGFTTFYSIRFSLLVIWSPLNHLPLFNPTETYSTMIPMSMMSFMSIIIGSLMLWIMPIQTIPLLMPLSSKIMTISMIMVGMLISWYLTLKKVVSDALLLKMHLTNYASCMMWFLVVLSTQPIINSSLKTSHHNLLKHSDQGWFEQLTAQGLFSKMISSIGMLIQKTNLYTPTSLITSSAIGRLTYTTTPNLFNSMAKVAYMKH</sequence>
<feature type="transmembrane region" description="Helical" evidence="17">
    <location>
        <begin position="475"/>
        <end position="495"/>
    </location>
</feature>
<evidence type="ECO:0000256" key="11">
    <source>
        <dbReference type="ARBA" id="ARBA00023027"/>
    </source>
</evidence>
<dbReference type="EMBL" id="MW732144">
    <property type="protein sequence ID" value="QWT71537.1"/>
    <property type="molecule type" value="Genomic_DNA"/>
</dbReference>
<evidence type="ECO:0000256" key="8">
    <source>
        <dbReference type="ARBA" id="ARBA00022967"/>
    </source>
</evidence>
<keyword evidence="10 17" id="KW-1133">Transmembrane helix</keyword>
<evidence type="ECO:0000256" key="5">
    <source>
        <dbReference type="ARBA" id="ARBA00022660"/>
    </source>
</evidence>
<dbReference type="InterPro" id="IPR003945">
    <property type="entry name" value="NU5C-like"/>
</dbReference>
<dbReference type="GO" id="GO:0042773">
    <property type="term" value="P:ATP synthesis coupled electron transport"/>
    <property type="evidence" value="ECO:0007669"/>
    <property type="project" value="InterPro"/>
</dbReference>
<feature type="transmembrane region" description="Helical" evidence="17">
    <location>
        <begin position="140"/>
        <end position="157"/>
    </location>
</feature>
<feature type="domain" description="NADH dehydrogenase subunit 5 C-terminal" evidence="19">
    <location>
        <begin position="379"/>
        <end position="537"/>
    </location>
</feature>
<feature type="domain" description="NADH:quinone oxidoreductase/Mrp antiporter transmembrane" evidence="18">
    <location>
        <begin position="97"/>
        <end position="371"/>
    </location>
</feature>
<feature type="transmembrane region" description="Helical" evidence="17">
    <location>
        <begin position="328"/>
        <end position="348"/>
    </location>
</feature>
<keyword evidence="13 20" id="KW-0496">Mitochondrion</keyword>
<evidence type="ECO:0000256" key="15">
    <source>
        <dbReference type="ARBA" id="ARBA00031027"/>
    </source>
</evidence>
<evidence type="ECO:0000256" key="13">
    <source>
        <dbReference type="ARBA" id="ARBA00023128"/>
    </source>
</evidence>
<dbReference type="Pfam" id="PF06455">
    <property type="entry name" value="NADH5_C"/>
    <property type="match status" value="1"/>
</dbReference>
<feature type="transmembrane region" description="Helical" evidence="17">
    <location>
        <begin position="233"/>
        <end position="251"/>
    </location>
</feature>
<feature type="transmembrane region" description="Helical" evidence="17">
    <location>
        <begin position="360"/>
        <end position="388"/>
    </location>
</feature>
<evidence type="ECO:0000256" key="6">
    <source>
        <dbReference type="ARBA" id="ARBA00022692"/>
    </source>
</evidence>
<evidence type="ECO:0000256" key="16">
    <source>
        <dbReference type="ARBA" id="ARBA00049551"/>
    </source>
</evidence>
<evidence type="ECO:0000256" key="14">
    <source>
        <dbReference type="ARBA" id="ARBA00023136"/>
    </source>
</evidence>
<dbReference type="EC" id="7.1.1.2" evidence="2"/>
<reference evidence="20" key="1">
    <citation type="submission" date="2021-03" db="EMBL/GenBank/DDBJ databases">
        <title>First record of the complete mitochondrial genome of Limnodrilus hoffmeisteri Claparede, 1862 (Annelida; Clitellata; Oligochaeta) and phylogenetic analysis.</title>
        <authorList>
            <person name="Lee J."/>
            <person name="Jung J."/>
        </authorList>
    </citation>
    <scope>NUCLEOTIDE SEQUENCE</scope>
</reference>
<dbReference type="GO" id="GO:0005743">
    <property type="term" value="C:mitochondrial inner membrane"/>
    <property type="evidence" value="ECO:0007669"/>
    <property type="project" value="UniProtKB-SubCell"/>
</dbReference>
<keyword evidence="12" id="KW-0830">Ubiquinone</keyword>
<feature type="transmembrane region" description="Helical" evidence="17">
    <location>
        <begin position="101"/>
        <end position="119"/>
    </location>
</feature>
<feature type="transmembrane region" description="Helical" evidence="17">
    <location>
        <begin position="408"/>
        <end position="427"/>
    </location>
</feature>
<dbReference type="GO" id="GO:0015990">
    <property type="term" value="P:electron transport coupled proton transport"/>
    <property type="evidence" value="ECO:0007669"/>
    <property type="project" value="TreeGrafter"/>
</dbReference>
<keyword evidence="7" id="KW-0999">Mitochondrion inner membrane</keyword>
<evidence type="ECO:0000259" key="19">
    <source>
        <dbReference type="Pfam" id="PF06455"/>
    </source>
</evidence>
<dbReference type="GO" id="GO:0003954">
    <property type="term" value="F:NADH dehydrogenase activity"/>
    <property type="evidence" value="ECO:0007669"/>
    <property type="project" value="TreeGrafter"/>
</dbReference>
<organism evidence="20">
    <name type="scientific">Limnodrilus hoffmeisteri</name>
    <dbReference type="NCBI Taxonomy" id="76587"/>
    <lineage>
        <taxon>Eukaryota</taxon>
        <taxon>Metazoa</taxon>
        <taxon>Spiralia</taxon>
        <taxon>Lophotrochozoa</taxon>
        <taxon>Annelida</taxon>
        <taxon>Clitellata</taxon>
        <taxon>Oligochaeta</taxon>
        <taxon>Tubificida</taxon>
        <taxon>Tubificina</taxon>
        <taxon>Naididae</taxon>
        <taxon>Tubificinae</taxon>
        <taxon>Limnodrilus</taxon>
        <taxon>Limnodrilus hoffmeisteri complex</taxon>
    </lineage>
</organism>
<evidence type="ECO:0000313" key="20">
    <source>
        <dbReference type="EMBL" id="QWT71537.1"/>
    </source>
</evidence>
<feature type="transmembrane region" description="Helical" evidence="17">
    <location>
        <begin position="257"/>
        <end position="278"/>
    </location>
</feature>
<dbReference type="PRINTS" id="PR01434">
    <property type="entry name" value="NADHDHGNASE5"/>
</dbReference>
<geneLocation type="mitochondrion" evidence="20"/>
<name>A0A8F2FAN8_9ANNE</name>
<dbReference type="InterPro" id="IPR010934">
    <property type="entry name" value="NADH_DH_su5_C"/>
</dbReference>
<evidence type="ECO:0000256" key="7">
    <source>
        <dbReference type="ARBA" id="ARBA00022792"/>
    </source>
</evidence>